<dbReference type="InterPro" id="IPR004843">
    <property type="entry name" value="Calcineurin-like_PHP"/>
</dbReference>
<dbReference type="Pfam" id="PF00149">
    <property type="entry name" value="Metallophos"/>
    <property type="match status" value="1"/>
</dbReference>
<evidence type="ECO:0000256" key="3">
    <source>
        <dbReference type="ARBA" id="ARBA00023004"/>
    </source>
</evidence>
<dbReference type="InterPro" id="IPR029052">
    <property type="entry name" value="Metallo-depent_PP-like"/>
</dbReference>
<comment type="caution">
    <text evidence="6">The sequence shown here is derived from an EMBL/GenBank/DDBJ whole genome shotgun (WGS) entry which is preliminary data.</text>
</comment>
<dbReference type="Gene3D" id="3.60.21.10">
    <property type="match status" value="1"/>
</dbReference>
<dbReference type="AlphaFoldDB" id="A0A198A6R3"/>
<dbReference type="PANTHER" id="PTHR42988:SF2">
    <property type="entry name" value="CYCLIC NUCLEOTIDE PHOSPHODIESTERASE CBUA0032-RELATED"/>
    <property type="match status" value="1"/>
</dbReference>
<evidence type="ECO:0000256" key="1">
    <source>
        <dbReference type="ARBA" id="ARBA00022723"/>
    </source>
</evidence>
<gene>
    <name evidence="6" type="ORF">A8708_07950</name>
</gene>
<dbReference type="STRING" id="1850517.A8708_07950"/>
<keyword evidence="7" id="KW-1185">Reference proteome</keyword>
<evidence type="ECO:0000256" key="4">
    <source>
        <dbReference type="ARBA" id="ARBA00025742"/>
    </source>
</evidence>
<proteinExistence type="inferred from homology"/>
<dbReference type="GO" id="GO:0016787">
    <property type="term" value="F:hydrolase activity"/>
    <property type="evidence" value="ECO:0007669"/>
    <property type="project" value="UniProtKB-KW"/>
</dbReference>
<keyword evidence="2" id="KW-0378">Hydrolase</keyword>
<reference evidence="6 7" key="1">
    <citation type="submission" date="2016-05" db="EMBL/GenBank/DDBJ databases">
        <title>Paenibacillus sp. 1ZS3-15 nov., isolated from the rhizosphere soil.</title>
        <authorList>
            <person name="Zhang X.X."/>
            <person name="Zhang J."/>
        </authorList>
    </citation>
    <scope>NUCLEOTIDE SEQUENCE [LARGE SCALE GENOMIC DNA]</scope>
    <source>
        <strain evidence="6 7">1ZS3-15</strain>
    </source>
</reference>
<evidence type="ECO:0000313" key="6">
    <source>
        <dbReference type="EMBL" id="OAS16790.1"/>
    </source>
</evidence>
<evidence type="ECO:0000259" key="5">
    <source>
        <dbReference type="Pfam" id="PF00149"/>
    </source>
</evidence>
<dbReference type="SUPFAM" id="SSF56300">
    <property type="entry name" value="Metallo-dependent phosphatases"/>
    <property type="match status" value="1"/>
</dbReference>
<sequence>MTTMTTMTTMEPIFFIHLTDIHISVPGKKPLFDLEMSHKLRAACAEIRTLETKPSFVVISGDLTHDGDLEDYRFLKKLLDEEEALLGIPIHVALGNHDFREPFREGYLEEEPSNESYYYSFMANGLRIVMLNTQVPGTHGGRLDEVQLAWLKGLLAEPAPSGTIIVHHHPVMGTPTVIMDDHLLENPQDLENVIEGSDVIGLLSGHIHYHNVGTLRGILCAAADGLAFGLDPSASSNMRFIDRSGYNLITVKNGQMSVQPMTLPGEQRLLYELNVTKIHAEA</sequence>
<protein>
    <recommendedName>
        <fullName evidence="5">Calcineurin-like phosphoesterase domain-containing protein</fullName>
    </recommendedName>
</protein>
<evidence type="ECO:0000313" key="7">
    <source>
        <dbReference type="Proteomes" id="UP000078454"/>
    </source>
</evidence>
<dbReference type="OrthoDB" id="5505563at2"/>
<accession>A0A198A6R3</accession>
<evidence type="ECO:0000256" key="2">
    <source>
        <dbReference type="ARBA" id="ARBA00022801"/>
    </source>
</evidence>
<keyword evidence="3" id="KW-0408">Iron</keyword>
<keyword evidence="1" id="KW-0479">Metal-binding</keyword>
<feature type="domain" description="Calcineurin-like phosphoesterase" evidence="5">
    <location>
        <begin position="15"/>
        <end position="209"/>
    </location>
</feature>
<dbReference type="GO" id="GO:0046872">
    <property type="term" value="F:metal ion binding"/>
    <property type="evidence" value="ECO:0007669"/>
    <property type="project" value="UniProtKB-KW"/>
</dbReference>
<dbReference type="RefSeq" id="WP_068666997.1">
    <property type="nucleotide sequence ID" value="NZ_LYPB01000074.1"/>
</dbReference>
<name>A0A198A6R3_9BACL</name>
<dbReference type="EMBL" id="LYPB01000074">
    <property type="protein sequence ID" value="OAS16790.1"/>
    <property type="molecule type" value="Genomic_DNA"/>
</dbReference>
<dbReference type="PANTHER" id="PTHR42988">
    <property type="entry name" value="PHOSPHOHYDROLASE"/>
    <property type="match status" value="1"/>
</dbReference>
<dbReference type="Proteomes" id="UP000078454">
    <property type="component" value="Unassembled WGS sequence"/>
</dbReference>
<comment type="similarity">
    <text evidence="4">Belongs to the cyclic nucleotide phosphodiesterase class-III family.</text>
</comment>
<organism evidence="6 7">
    <name type="scientific">Paenibacillus oryzisoli</name>
    <dbReference type="NCBI Taxonomy" id="1850517"/>
    <lineage>
        <taxon>Bacteria</taxon>
        <taxon>Bacillati</taxon>
        <taxon>Bacillota</taxon>
        <taxon>Bacilli</taxon>
        <taxon>Bacillales</taxon>
        <taxon>Paenibacillaceae</taxon>
        <taxon>Paenibacillus</taxon>
    </lineage>
</organism>
<dbReference type="InterPro" id="IPR050884">
    <property type="entry name" value="CNP_phosphodiesterase-III"/>
</dbReference>